<evidence type="ECO:0000313" key="2">
    <source>
        <dbReference type="Proteomes" id="UP001375539"/>
    </source>
</evidence>
<gene>
    <name evidence="1" type="ORF">WKI58_35490</name>
</gene>
<organism evidence="1 2">
    <name type="scientific">Streptomyces pratisoli</name>
    <dbReference type="NCBI Taxonomy" id="3139917"/>
    <lineage>
        <taxon>Bacteria</taxon>
        <taxon>Bacillati</taxon>
        <taxon>Actinomycetota</taxon>
        <taxon>Actinomycetes</taxon>
        <taxon>Kitasatosporales</taxon>
        <taxon>Streptomycetaceae</taxon>
        <taxon>Streptomyces</taxon>
    </lineage>
</organism>
<dbReference type="Proteomes" id="UP001375539">
    <property type="component" value="Unassembled WGS sequence"/>
</dbReference>
<name>A0ACC6QTN5_9ACTN</name>
<proteinExistence type="predicted"/>
<dbReference type="EMBL" id="JBBKAI010000002">
    <property type="protein sequence ID" value="MEJ8661751.1"/>
    <property type="molecule type" value="Genomic_DNA"/>
</dbReference>
<sequence length="103" mass="11064">MSTMKLKRQGKVPLVYKPVGFALSWGGGALAGMAFQKAWKVLRNEDNAPDALDRDRGWAEILLAAAAQGAIFAVVRSVVDRSGAEVVHRATGVWPSGERTGRD</sequence>
<accession>A0ACC6QTN5</accession>
<reference evidence="1" key="1">
    <citation type="submission" date="2024-03" db="EMBL/GenBank/DDBJ databases">
        <title>Novel Streptomyces species of biotechnological and ecological value are a feature of Machair soil.</title>
        <authorList>
            <person name="Prole J.R."/>
            <person name="Goodfellow M."/>
            <person name="Allenby N."/>
            <person name="Ward A.C."/>
        </authorList>
    </citation>
    <scope>NUCLEOTIDE SEQUENCE</scope>
    <source>
        <strain evidence="1">MS1.AVA.4</strain>
    </source>
</reference>
<evidence type="ECO:0000313" key="1">
    <source>
        <dbReference type="EMBL" id="MEJ8661751.1"/>
    </source>
</evidence>
<protein>
    <submittedName>
        <fullName evidence="1">DUF4235 domain-containing protein</fullName>
    </submittedName>
</protein>
<comment type="caution">
    <text evidence="1">The sequence shown here is derived from an EMBL/GenBank/DDBJ whole genome shotgun (WGS) entry which is preliminary data.</text>
</comment>
<keyword evidence="2" id="KW-1185">Reference proteome</keyword>